<name>A0A6L2N1S9_TANCI</name>
<evidence type="ECO:0000256" key="1">
    <source>
        <dbReference type="SAM" id="MobiDB-lite"/>
    </source>
</evidence>
<feature type="region of interest" description="Disordered" evidence="1">
    <location>
        <begin position="1"/>
        <end position="20"/>
    </location>
</feature>
<feature type="region of interest" description="Disordered" evidence="1">
    <location>
        <begin position="26"/>
        <end position="92"/>
    </location>
</feature>
<comment type="caution">
    <text evidence="2">The sequence shown here is derived from an EMBL/GenBank/DDBJ whole genome shotgun (WGS) entry which is preliminary data.</text>
</comment>
<protein>
    <submittedName>
        <fullName evidence="2">Uncharacterized protein</fullName>
    </submittedName>
</protein>
<sequence>MGLPSTLDEGTHKSKPLPEDVRAILLSKDEAQESEKDILGVGDKMDDNPQFDETKHQSPPPQGDKPTSSTTPHPEASDTDSTSDNIPKKYDN</sequence>
<gene>
    <name evidence="2" type="ORF">Tci_051547</name>
</gene>
<accession>A0A6L2N1S9</accession>
<feature type="compositionally biased region" description="Basic and acidic residues" evidence="1">
    <location>
        <begin position="26"/>
        <end position="56"/>
    </location>
</feature>
<dbReference type="EMBL" id="BKCJ010007900">
    <property type="protein sequence ID" value="GEU79569.1"/>
    <property type="molecule type" value="Genomic_DNA"/>
</dbReference>
<feature type="compositionally biased region" description="Basic and acidic residues" evidence="1">
    <location>
        <begin position="9"/>
        <end position="20"/>
    </location>
</feature>
<evidence type="ECO:0000313" key="2">
    <source>
        <dbReference type="EMBL" id="GEU79569.1"/>
    </source>
</evidence>
<proteinExistence type="predicted"/>
<organism evidence="2">
    <name type="scientific">Tanacetum cinerariifolium</name>
    <name type="common">Dalmatian daisy</name>
    <name type="synonym">Chrysanthemum cinerariifolium</name>
    <dbReference type="NCBI Taxonomy" id="118510"/>
    <lineage>
        <taxon>Eukaryota</taxon>
        <taxon>Viridiplantae</taxon>
        <taxon>Streptophyta</taxon>
        <taxon>Embryophyta</taxon>
        <taxon>Tracheophyta</taxon>
        <taxon>Spermatophyta</taxon>
        <taxon>Magnoliopsida</taxon>
        <taxon>eudicotyledons</taxon>
        <taxon>Gunneridae</taxon>
        <taxon>Pentapetalae</taxon>
        <taxon>asterids</taxon>
        <taxon>campanulids</taxon>
        <taxon>Asterales</taxon>
        <taxon>Asteraceae</taxon>
        <taxon>Asteroideae</taxon>
        <taxon>Anthemideae</taxon>
        <taxon>Anthemidinae</taxon>
        <taxon>Tanacetum</taxon>
    </lineage>
</organism>
<dbReference type="AlphaFoldDB" id="A0A6L2N1S9"/>
<reference evidence="2" key="1">
    <citation type="journal article" date="2019" name="Sci. Rep.">
        <title>Draft genome of Tanacetum cinerariifolium, the natural source of mosquito coil.</title>
        <authorList>
            <person name="Yamashiro T."/>
            <person name="Shiraishi A."/>
            <person name="Satake H."/>
            <person name="Nakayama K."/>
        </authorList>
    </citation>
    <scope>NUCLEOTIDE SEQUENCE</scope>
</reference>